<sequence>TFSSWASPSRARALVSSVSLSLSAPFFWASVRGGLFCHVSWSRHIVHILCRFRLLGILKRTFHLRCWLGCGSGRPRVGATGLKID</sequence>
<dbReference type="EMBL" id="CAVNYO010000053">
    <property type="protein sequence ID" value="CAK5264336.1"/>
    <property type="molecule type" value="Genomic_DNA"/>
</dbReference>
<dbReference type="AlphaFoldDB" id="A0AAD2GVJ3"/>
<evidence type="ECO:0000313" key="1">
    <source>
        <dbReference type="EMBL" id="CAK5264336.1"/>
    </source>
</evidence>
<comment type="caution">
    <text evidence="1">The sequence shown here is derived from an EMBL/GenBank/DDBJ whole genome shotgun (WGS) entry which is preliminary data.</text>
</comment>
<evidence type="ECO:0000313" key="3">
    <source>
        <dbReference type="Proteomes" id="UP001295794"/>
    </source>
</evidence>
<feature type="non-terminal residue" evidence="1">
    <location>
        <position position="85"/>
    </location>
</feature>
<evidence type="ECO:0000313" key="2">
    <source>
        <dbReference type="EMBL" id="CAK5280654.1"/>
    </source>
</evidence>
<keyword evidence="3" id="KW-1185">Reference proteome</keyword>
<proteinExistence type="predicted"/>
<dbReference type="EMBL" id="CAVNYO010000440">
    <property type="protein sequence ID" value="CAK5280654.1"/>
    <property type="molecule type" value="Genomic_DNA"/>
</dbReference>
<gene>
    <name evidence="2" type="ORF">MYCIT1_LOCUS31213</name>
    <name evidence="1" type="ORF">MYCIT1_LOCUS4409</name>
</gene>
<accession>A0AAD2GVJ3</accession>
<dbReference type="Proteomes" id="UP001295794">
    <property type="component" value="Unassembled WGS sequence"/>
</dbReference>
<organism evidence="1 3">
    <name type="scientific">Mycena citricolor</name>
    <dbReference type="NCBI Taxonomy" id="2018698"/>
    <lineage>
        <taxon>Eukaryota</taxon>
        <taxon>Fungi</taxon>
        <taxon>Dikarya</taxon>
        <taxon>Basidiomycota</taxon>
        <taxon>Agaricomycotina</taxon>
        <taxon>Agaricomycetes</taxon>
        <taxon>Agaricomycetidae</taxon>
        <taxon>Agaricales</taxon>
        <taxon>Marasmiineae</taxon>
        <taxon>Mycenaceae</taxon>
        <taxon>Mycena</taxon>
    </lineage>
</organism>
<reference evidence="1" key="1">
    <citation type="submission" date="2023-11" db="EMBL/GenBank/DDBJ databases">
        <authorList>
            <person name="De Vega J J."/>
            <person name="De Vega J J."/>
        </authorList>
    </citation>
    <scope>NUCLEOTIDE SEQUENCE</scope>
</reference>
<name>A0AAD2GVJ3_9AGAR</name>
<protein>
    <submittedName>
        <fullName evidence="1">Uncharacterized protein</fullName>
    </submittedName>
</protein>